<keyword evidence="5" id="KW-0539">Nucleus</keyword>
<dbReference type="CDD" id="cd10017">
    <property type="entry name" value="B3_DNA"/>
    <property type="match status" value="1"/>
</dbReference>
<dbReference type="GO" id="GO:0005634">
    <property type="term" value="C:nucleus"/>
    <property type="evidence" value="ECO:0007669"/>
    <property type="project" value="UniProtKB-SubCell"/>
</dbReference>
<evidence type="ECO:0000256" key="1">
    <source>
        <dbReference type="ARBA" id="ARBA00004123"/>
    </source>
</evidence>
<dbReference type="EMBL" id="JAUIZM010000051">
    <property type="protein sequence ID" value="KAK1351258.1"/>
    <property type="molecule type" value="Genomic_DNA"/>
</dbReference>
<proteinExistence type="predicted"/>
<dbReference type="SUPFAM" id="SSF101936">
    <property type="entry name" value="DNA-binding pseudobarrel domain"/>
    <property type="match status" value="1"/>
</dbReference>
<evidence type="ECO:0000256" key="4">
    <source>
        <dbReference type="ARBA" id="ARBA00023163"/>
    </source>
</evidence>
<evidence type="ECO:0000313" key="7">
    <source>
        <dbReference type="Proteomes" id="UP001237642"/>
    </source>
</evidence>
<comment type="caution">
    <text evidence="6">The sequence shown here is derived from an EMBL/GenBank/DDBJ whole genome shotgun (WGS) entry which is preliminary data.</text>
</comment>
<keyword evidence="3" id="KW-0238">DNA-binding</keyword>
<evidence type="ECO:0000256" key="2">
    <source>
        <dbReference type="ARBA" id="ARBA00023015"/>
    </source>
</evidence>
<sequence length="342" mass="38802">MKDNCNARNMSEPNSGKIVSSLGEMEDNLSLLFNITLNLEQLSNNCLHTMNDISLSKIIKVSKSSTIFDEKTIYGHTALAISKLYLYSYALKPIILLIEEPHTSSESISLASNDDFSNMIKNSKNGNLFGIMLGQLDFYGEIVCNDGYLNFKRGWKQFVEGCGIETSDTLFLQPECNSNKIHTCVVADQETMSLNSIAEEVDKWSFFINCKLIQSPKRNDLEMNDIMDNNKVENNEEVEEHMKFRETLNSTHVDKNSHGVYIPKWINPQERSWIVGERVTLMTETSSCIVCLVINNNRARFSAKWNEFVRNNELKVKDDLVFTLVEDGGNISFVVGIICNLS</sequence>
<reference evidence="6" key="2">
    <citation type="submission" date="2023-05" db="EMBL/GenBank/DDBJ databases">
        <authorList>
            <person name="Schelkunov M.I."/>
        </authorList>
    </citation>
    <scope>NUCLEOTIDE SEQUENCE</scope>
    <source>
        <strain evidence="6">Hsosn_3</strain>
        <tissue evidence="6">Leaf</tissue>
    </source>
</reference>
<dbReference type="InterPro" id="IPR015300">
    <property type="entry name" value="DNA-bd_pseudobarrel_sf"/>
</dbReference>
<name>A0AAD8LWS7_9APIA</name>
<keyword evidence="4" id="KW-0804">Transcription</keyword>
<keyword evidence="2" id="KW-0805">Transcription regulation</keyword>
<dbReference type="Gene3D" id="2.40.330.10">
    <property type="entry name" value="DNA-binding pseudobarrel domain"/>
    <property type="match status" value="1"/>
</dbReference>
<accession>A0AAD8LWS7</accession>
<comment type="subcellular location">
    <subcellularLocation>
        <location evidence="1">Nucleus</location>
    </subcellularLocation>
</comment>
<evidence type="ECO:0000256" key="5">
    <source>
        <dbReference type="ARBA" id="ARBA00023242"/>
    </source>
</evidence>
<protein>
    <recommendedName>
        <fullName evidence="8">TF-B3 domain-containing protein</fullName>
    </recommendedName>
</protein>
<dbReference type="Proteomes" id="UP001237642">
    <property type="component" value="Unassembled WGS sequence"/>
</dbReference>
<dbReference type="InterPro" id="IPR003340">
    <property type="entry name" value="B3_DNA-bd"/>
</dbReference>
<keyword evidence="7" id="KW-1185">Reference proteome</keyword>
<dbReference type="GO" id="GO:0003677">
    <property type="term" value="F:DNA binding"/>
    <property type="evidence" value="ECO:0007669"/>
    <property type="project" value="UniProtKB-KW"/>
</dbReference>
<evidence type="ECO:0008006" key="8">
    <source>
        <dbReference type="Google" id="ProtNLM"/>
    </source>
</evidence>
<reference evidence="6" key="1">
    <citation type="submission" date="2023-02" db="EMBL/GenBank/DDBJ databases">
        <title>Genome of toxic invasive species Heracleum sosnowskyi carries increased number of genes despite the absence of recent whole-genome duplications.</title>
        <authorList>
            <person name="Schelkunov M."/>
            <person name="Shtratnikova V."/>
            <person name="Makarenko M."/>
            <person name="Klepikova A."/>
            <person name="Omelchenko D."/>
            <person name="Novikova G."/>
            <person name="Obukhova E."/>
            <person name="Bogdanov V."/>
            <person name="Penin A."/>
            <person name="Logacheva M."/>
        </authorList>
    </citation>
    <scope>NUCLEOTIDE SEQUENCE</scope>
    <source>
        <strain evidence="6">Hsosn_3</strain>
        <tissue evidence="6">Leaf</tissue>
    </source>
</reference>
<evidence type="ECO:0000256" key="3">
    <source>
        <dbReference type="ARBA" id="ARBA00023125"/>
    </source>
</evidence>
<dbReference type="AlphaFoldDB" id="A0AAD8LWS7"/>
<gene>
    <name evidence="6" type="ORF">POM88_054533</name>
</gene>
<evidence type="ECO:0000313" key="6">
    <source>
        <dbReference type="EMBL" id="KAK1351258.1"/>
    </source>
</evidence>
<organism evidence="6 7">
    <name type="scientific">Heracleum sosnowskyi</name>
    <dbReference type="NCBI Taxonomy" id="360622"/>
    <lineage>
        <taxon>Eukaryota</taxon>
        <taxon>Viridiplantae</taxon>
        <taxon>Streptophyta</taxon>
        <taxon>Embryophyta</taxon>
        <taxon>Tracheophyta</taxon>
        <taxon>Spermatophyta</taxon>
        <taxon>Magnoliopsida</taxon>
        <taxon>eudicotyledons</taxon>
        <taxon>Gunneridae</taxon>
        <taxon>Pentapetalae</taxon>
        <taxon>asterids</taxon>
        <taxon>campanulids</taxon>
        <taxon>Apiales</taxon>
        <taxon>Apiaceae</taxon>
        <taxon>Apioideae</taxon>
        <taxon>apioid superclade</taxon>
        <taxon>Tordylieae</taxon>
        <taxon>Tordyliinae</taxon>
        <taxon>Heracleum</taxon>
    </lineage>
</organism>